<comment type="caution">
    <text evidence="2">The sequence shown here is derived from an EMBL/GenBank/DDBJ whole genome shotgun (WGS) entry which is preliminary data.</text>
</comment>
<gene>
    <name evidence="2" type="ORF">NDU88_011263</name>
</gene>
<evidence type="ECO:0000313" key="3">
    <source>
        <dbReference type="Proteomes" id="UP001066276"/>
    </source>
</evidence>
<accession>A0AAV7R0W6</accession>
<evidence type="ECO:0000256" key="1">
    <source>
        <dbReference type="SAM" id="Coils"/>
    </source>
</evidence>
<organism evidence="2 3">
    <name type="scientific">Pleurodeles waltl</name>
    <name type="common">Iberian ribbed newt</name>
    <dbReference type="NCBI Taxonomy" id="8319"/>
    <lineage>
        <taxon>Eukaryota</taxon>
        <taxon>Metazoa</taxon>
        <taxon>Chordata</taxon>
        <taxon>Craniata</taxon>
        <taxon>Vertebrata</taxon>
        <taxon>Euteleostomi</taxon>
        <taxon>Amphibia</taxon>
        <taxon>Batrachia</taxon>
        <taxon>Caudata</taxon>
        <taxon>Salamandroidea</taxon>
        <taxon>Salamandridae</taxon>
        <taxon>Pleurodelinae</taxon>
        <taxon>Pleurodeles</taxon>
    </lineage>
</organism>
<dbReference type="Proteomes" id="UP001066276">
    <property type="component" value="Chromosome 6"/>
</dbReference>
<feature type="coiled-coil region" evidence="1">
    <location>
        <begin position="89"/>
        <end position="165"/>
    </location>
</feature>
<sequence length="201" mass="22235">MPLEGVVGHPGSPGGSGDWLVVGDTTLGLTDPGGVARRIPRLEQPKNGGHAVTAYPLLCGSCGGSTLGSTRGGEQTWLSRCQQLFRSLRDDFTTLKRELAADIKDLKKEVIDLGERVDTIEKTHDEREEGLNYHRRELLTLQDKNQDLQYQLKDLENRSRRSNIRIKGVPAQAVAGSLEDFVVRLFRHVAPALKEQDIVLD</sequence>
<proteinExistence type="predicted"/>
<protein>
    <submittedName>
        <fullName evidence="2">Uncharacterized protein</fullName>
    </submittedName>
</protein>
<dbReference type="AlphaFoldDB" id="A0AAV7R0W6"/>
<name>A0AAV7R0W6_PLEWA</name>
<keyword evidence="3" id="KW-1185">Reference proteome</keyword>
<evidence type="ECO:0000313" key="2">
    <source>
        <dbReference type="EMBL" id="KAJ1144971.1"/>
    </source>
</evidence>
<dbReference type="EMBL" id="JANPWB010000010">
    <property type="protein sequence ID" value="KAJ1144971.1"/>
    <property type="molecule type" value="Genomic_DNA"/>
</dbReference>
<keyword evidence="1" id="KW-0175">Coiled coil</keyword>
<reference evidence="2" key="1">
    <citation type="journal article" date="2022" name="bioRxiv">
        <title>Sequencing and chromosome-scale assembly of the giantPleurodeles waltlgenome.</title>
        <authorList>
            <person name="Brown T."/>
            <person name="Elewa A."/>
            <person name="Iarovenko S."/>
            <person name="Subramanian E."/>
            <person name="Araus A.J."/>
            <person name="Petzold A."/>
            <person name="Susuki M."/>
            <person name="Suzuki K.-i.T."/>
            <person name="Hayashi T."/>
            <person name="Toyoda A."/>
            <person name="Oliveira C."/>
            <person name="Osipova E."/>
            <person name="Leigh N.D."/>
            <person name="Simon A."/>
            <person name="Yun M.H."/>
        </authorList>
    </citation>
    <scope>NUCLEOTIDE SEQUENCE</scope>
    <source>
        <strain evidence="2">20211129_DDA</strain>
        <tissue evidence="2">Liver</tissue>
    </source>
</reference>